<evidence type="ECO:0000313" key="4">
    <source>
        <dbReference type="Proteomes" id="UP000692954"/>
    </source>
</evidence>
<accession>A0A8S1L925</accession>
<feature type="region of interest" description="Disordered" evidence="2">
    <location>
        <begin position="1"/>
        <end position="30"/>
    </location>
</feature>
<evidence type="ECO:0000256" key="2">
    <source>
        <dbReference type="SAM" id="MobiDB-lite"/>
    </source>
</evidence>
<name>A0A8S1L925_9CILI</name>
<evidence type="ECO:0000313" key="3">
    <source>
        <dbReference type="EMBL" id="CAD8062765.1"/>
    </source>
</evidence>
<keyword evidence="1" id="KW-0175">Coiled coil</keyword>
<feature type="coiled-coil region" evidence="1">
    <location>
        <begin position="271"/>
        <end position="377"/>
    </location>
</feature>
<comment type="caution">
    <text evidence="3">The sequence shown here is derived from an EMBL/GenBank/DDBJ whole genome shotgun (WGS) entry which is preliminary data.</text>
</comment>
<dbReference type="AlphaFoldDB" id="A0A8S1L925"/>
<reference evidence="3" key="1">
    <citation type="submission" date="2021-01" db="EMBL/GenBank/DDBJ databases">
        <authorList>
            <consortium name="Genoscope - CEA"/>
            <person name="William W."/>
        </authorList>
    </citation>
    <scope>NUCLEOTIDE SEQUENCE</scope>
</reference>
<dbReference type="OrthoDB" id="309184at2759"/>
<dbReference type="EMBL" id="CAJJDN010000017">
    <property type="protein sequence ID" value="CAD8062765.1"/>
    <property type="molecule type" value="Genomic_DNA"/>
</dbReference>
<evidence type="ECO:0000256" key="1">
    <source>
        <dbReference type="SAM" id="Coils"/>
    </source>
</evidence>
<keyword evidence="4" id="KW-1185">Reference proteome</keyword>
<sequence>MHQNNSMEFENEDNLLSGLSKQTPSKDGTDMQQITSFQVSPSFQQSQQKQQEVNYFKAELTTNHYYADQQQKNNELSFSLNNQSIKQDNCYFQQIFDNLAKLEMDLNNQSLHESYSEIKSSLLDFQGKYIQQLNFNISDQVPEYQNQYLLQGSESKHQRTRSEATYLIRPSIPKTRKSEQQNINEKAIDPIIFQKQCEEYSLLLDIIKNDIENFLNTDIKDYDQSMELINHYYHLKFNLQNQILEKDKIIQNLQDNQAQINFTNCEYQEHFDNLEKNIKFIITDIKKQSNEELISLVSLKMQELNDQNLQLEKKLNDSQLEYQEYSKLTKQQLNEYENTLQSFQHLDKQILLLTQEKKSQEETIQSLNHQITLLNKNSENDQVIVLRQNFEQLMKQIRDFTILSTKLLQHIYNQTGANFNLQDSSNFNELQQTLQAYFQNWDEGNFKKMSKTLIDYQSEIEVQKKYICIQYSALVQQIKLQRQKLMESLQI</sequence>
<proteinExistence type="predicted"/>
<protein>
    <submittedName>
        <fullName evidence="3">Uncharacterized protein</fullName>
    </submittedName>
</protein>
<dbReference type="Proteomes" id="UP000692954">
    <property type="component" value="Unassembled WGS sequence"/>
</dbReference>
<gene>
    <name evidence="3" type="ORF">PSON_ATCC_30995.1.T0170046</name>
</gene>
<feature type="compositionally biased region" description="Polar residues" evidence="2">
    <location>
        <begin position="17"/>
        <end position="30"/>
    </location>
</feature>
<organism evidence="3 4">
    <name type="scientific">Paramecium sonneborni</name>
    <dbReference type="NCBI Taxonomy" id="65129"/>
    <lineage>
        <taxon>Eukaryota</taxon>
        <taxon>Sar</taxon>
        <taxon>Alveolata</taxon>
        <taxon>Ciliophora</taxon>
        <taxon>Intramacronucleata</taxon>
        <taxon>Oligohymenophorea</taxon>
        <taxon>Peniculida</taxon>
        <taxon>Parameciidae</taxon>
        <taxon>Paramecium</taxon>
    </lineage>
</organism>